<dbReference type="GO" id="GO:0000978">
    <property type="term" value="F:RNA polymerase II cis-regulatory region sequence-specific DNA binding"/>
    <property type="evidence" value="ECO:0007669"/>
    <property type="project" value="TreeGrafter"/>
</dbReference>
<evidence type="ECO:0000256" key="5">
    <source>
        <dbReference type="ARBA" id="ARBA00022833"/>
    </source>
</evidence>
<organism evidence="9 10">
    <name type="scientific">Tyrannus savana</name>
    <name type="common">Fork-tailed flycatcher</name>
    <name type="synonym">Muscivora tyrannus</name>
    <dbReference type="NCBI Taxonomy" id="137541"/>
    <lineage>
        <taxon>Eukaryota</taxon>
        <taxon>Metazoa</taxon>
        <taxon>Chordata</taxon>
        <taxon>Craniata</taxon>
        <taxon>Vertebrata</taxon>
        <taxon>Euteleostomi</taxon>
        <taxon>Archelosauria</taxon>
        <taxon>Archosauria</taxon>
        <taxon>Dinosauria</taxon>
        <taxon>Saurischia</taxon>
        <taxon>Theropoda</taxon>
        <taxon>Coelurosauria</taxon>
        <taxon>Aves</taxon>
        <taxon>Neognathae</taxon>
        <taxon>Neoaves</taxon>
        <taxon>Telluraves</taxon>
        <taxon>Australaves</taxon>
        <taxon>Passeriformes</taxon>
        <taxon>Tyrannidae</taxon>
        <taxon>Tyrannus</taxon>
    </lineage>
</organism>
<dbReference type="SUPFAM" id="SSF57667">
    <property type="entry name" value="beta-beta-alpha zinc fingers"/>
    <property type="match status" value="1"/>
</dbReference>
<evidence type="ECO:0000313" key="10">
    <source>
        <dbReference type="Proteomes" id="UP000537779"/>
    </source>
</evidence>
<accession>A0A7L0XYN6</accession>
<keyword evidence="6" id="KW-0539">Nucleus</keyword>
<keyword evidence="3" id="KW-0677">Repeat</keyword>
<evidence type="ECO:0000256" key="7">
    <source>
        <dbReference type="PROSITE-ProRule" id="PRU00042"/>
    </source>
</evidence>
<comment type="caution">
    <text evidence="9">The sequence shown here is derived from an EMBL/GenBank/DDBJ whole genome shotgun (WGS) entry which is preliminary data.</text>
</comment>
<dbReference type="PANTHER" id="PTHR23226:SF416">
    <property type="entry name" value="FI01424P"/>
    <property type="match status" value="1"/>
</dbReference>
<keyword evidence="2" id="KW-0479">Metal-binding</keyword>
<dbReference type="GO" id="GO:0000981">
    <property type="term" value="F:DNA-binding transcription factor activity, RNA polymerase II-specific"/>
    <property type="evidence" value="ECO:0007669"/>
    <property type="project" value="TreeGrafter"/>
</dbReference>
<comment type="subcellular location">
    <subcellularLocation>
        <location evidence="1">Nucleus</location>
    </subcellularLocation>
</comment>
<dbReference type="FunFam" id="3.30.160.60:FF:002343">
    <property type="entry name" value="Zinc finger protein 33A"/>
    <property type="match status" value="1"/>
</dbReference>
<dbReference type="PROSITE" id="PS50157">
    <property type="entry name" value="ZINC_FINGER_C2H2_2"/>
    <property type="match status" value="2"/>
</dbReference>
<dbReference type="GO" id="GO:0008270">
    <property type="term" value="F:zinc ion binding"/>
    <property type="evidence" value="ECO:0007669"/>
    <property type="project" value="UniProtKB-KW"/>
</dbReference>
<evidence type="ECO:0000256" key="2">
    <source>
        <dbReference type="ARBA" id="ARBA00022723"/>
    </source>
</evidence>
<keyword evidence="10" id="KW-1185">Reference proteome</keyword>
<dbReference type="GO" id="GO:0005634">
    <property type="term" value="C:nucleus"/>
    <property type="evidence" value="ECO:0007669"/>
    <property type="project" value="UniProtKB-SubCell"/>
</dbReference>
<feature type="domain" description="C2H2-type" evidence="8">
    <location>
        <begin position="21"/>
        <end position="50"/>
    </location>
</feature>
<dbReference type="InterPro" id="IPR013087">
    <property type="entry name" value="Znf_C2H2_type"/>
</dbReference>
<dbReference type="InterPro" id="IPR036236">
    <property type="entry name" value="Znf_C2H2_sf"/>
</dbReference>
<keyword evidence="5" id="KW-0862">Zinc</keyword>
<dbReference type="EMBL" id="VXAW01012568">
    <property type="protein sequence ID" value="NXM08590.1"/>
    <property type="molecule type" value="Genomic_DNA"/>
</dbReference>
<reference evidence="9 10" key="1">
    <citation type="submission" date="2019-09" db="EMBL/GenBank/DDBJ databases">
        <title>Bird 10,000 Genomes (B10K) Project - Family phase.</title>
        <authorList>
            <person name="Zhang G."/>
        </authorList>
    </citation>
    <scope>NUCLEOTIDE SEQUENCE [LARGE SCALE GENOMIC DNA]</scope>
    <source>
        <strain evidence="9">B10K-DU-001-37</strain>
        <tissue evidence="9">Muscle</tissue>
    </source>
</reference>
<dbReference type="Gene3D" id="3.30.160.60">
    <property type="entry name" value="Classic Zinc Finger"/>
    <property type="match status" value="2"/>
</dbReference>
<feature type="domain" description="C2H2-type" evidence="8">
    <location>
        <begin position="1"/>
        <end position="20"/>
    </location>
</feature>
<proteinExistence type="predicted"/>
<feature type="non-terminal residue" evidence="9">
    <location>
        <position position="1"/>
    </location>
</feature>
<dbReference type="PANTHER" id="PTHR23226">
    <property type="entry name" value="ZINC FINGER AND SCAN DOMAIN-CONTAINING"/>
    <property type="match status" value="1"/>
</dbReference>
<sequence>SFSKTSNLITHQRLHTGQKPYKCPECGKRKNFNLSSNLIRHQHIHTGKRSYKCPECGK</sequence>
<evidence type="ECO:0000256" key="3">
    <source>
        <dbReference type="ARBA" id="ARBA00022737"/>
    </source>
</evidence>
<gene>
    <name evidence="9" type="primary">Znf263</name>
    <name evidence="9" type="ORF">TYRSAV_R03039</name>
</gene>
<dbReference type="Pfam" id="PF00096">
    <property type="entry name" value="zf-C2H2"/>
    <property type="match status" value="1"/>
</dbReference>
<evidence type="ECO:0000313" key="9">
    <source>
        <dbReference type="EMBL" id="NXM08590.1"/>
    </source>
</evidence>
<dbReference type="AlphaFoldDB" id="A0A7L0XYN6"/>
<keyword evidence="4 7" id="KW-0863">Zinc-finger</keyword>
<feature type="non-terminal residue" evidence="9">
    <location>
        <position position="58"/>
    </location>
</feature>
<evidence type="ECO:0000256" key="1">
    <source>
        <dbReference type="ARBA" id="ARBA00004123"/>
    </source>
</evidence>
<evidence type="ECO:0000256" key="4">
    <source>
        <dbReference type="ARBA" id="ARBA00022771"/>
    </source>
</evidence>
<evidence type="ECO:0000259" key="8">
    <source>
        <dbReference type="PROSITE" id="PS50157"/>
    </source>
</evidence>
<evidence type="ECO:0000256" key="6">
    <source>
        <dbReference type="ARBA" id="ARBA00023242"/>
    </source>
</evidence>
<protein>
    <submittedName>
        <fullName evidence="9">ZN263 protein</fullName>
    </submittedName>
</protein>
<name>A0A7L0XYN6_TYRSA</name>
<dbReference type="Proteomes" id="UP000537779">
    <property type="component" value="Unassembled WGS sequence"/>
</dbReference>